<comment type="caution">
    <text evidence="1">The sequence shown here is derived from an EMBL/GenBank/DDBJ whole genome shotgun (WGS) entry which is preliminary data.</text>
</comment>
<evidence type="ECO:0000313" key="1">
    <source>
        <dbReference type="EMBL" id="ORZ09264.1"/>
    </source>
</evidence>
<dbReference type="EMBL" id="MCGE01000028">
    <property type="protein sequence ID" value="ORZ09264.1"/>
    <property type="molecule type" value="Genomic_DNA"/>
</dbReference>
<gene>
    <name evidence="1" type="ORF">BCR42DRAFT_123047</name>
</gene>
<organism evidence="1 2">
    <name type="scientific">Absidia repens</name>
    <dbReference type="NCBI Taxonomy" id="90262"/>
    <lineage>
        <taxon>Eukaryota</taxon>
        <taxon>Fungi</taxon>
        <taxon>Fungi incertae sedis</taxon>
        <taxon>Mucoromycota</taxon>
        <taxon>Mucoromycotina</taxon>
        <taxon>Mucoromycetes</taxon>
        <taxon>Mucorales</taxon>
        <taxon>Cunninghamellaceae</taxon>
        <taxon>Absidia</taxon>
    </lineage>
</organism>
<keyword evidence="2" id="KW-1185">Reference proteome</keyword>
<sequence>MVETPINVILDGDMIAYSEKTSVENNPSIDPTHILPPVPIWSCMVDGTLNFCRLVWDLYRDSKVSKRRF</sequence>
<dbReference type="OrthoDB" id="5844105at2759"/>
<dbReference type="AlphaFoldDB" id="A0A1X2I4Y9"/>
<reference evidence="1 2" key="1">
    <citation type="submission" date="2016-07" db="EMBL/GenBank/DDBJ databases">
        <title>Pervasive Adenine N6-methylation of Active Genes in Fungi.</title>
        <authorList>
            <consortium name="DOE Joint Genome Institute"/>
            <person name="Mondo S.J."/>
            <person name="Dannebaum R.O."/>
            <person name="Kuo R.C."/>
            <person name="Labutti K."/>
            <person name="Haridas S."/>
            <person name="Kuo A."/>
            <person name="Salamov A."/>
            <person name="Ahrendt S.R."/>
            <person name="Lipzen A."/>
            <person name="Sullivan W."/>
            <person name="Andreopoulos W.B."/>
            <person name="Clum A."/>
            <person name="Lindquist E."/>
            <person name="Daum C."/>
            <person name="Ramamoorthy G.K."/>
            <person name="Gryganskyi A."/>
            <person name="Culley D."/>
            <person name="Magnuson J.K."/>
            <person name="James T.Y."/>
            <person name="O'Malley M.A."/>
            <person name="Stajich J.E."/>
            <person name="Spatafora J.W."/>
            <person name="Visel A."/>
            <person name="Grigoriev I.V."/>
        </authorList>
    </citation>
    <scope>NUCLEOTIDE SEQUENCE [LARGE SCALE GENOMIC DNA]</scope>
    <source>
        <strain evidence="1 2">NRRL 1336</strain>
    </source>
</reference>
<protein>
    <submittedName>
        <fullName evidence="1">Uncharacterized protein</fullName>
    </submittedName>
</protein>
<name>A0A1X2I4Y9_9FUNG</name>
<evidence type="ECO:0000313" key="2">
    <source>
        <dbReference type="Proteomes" id="UP000193560"/>
    </source>
</evidence>
<dbReference type="Proteomes" id="UP000193560">
    <property type="component" value="Unassembled WGS sequence"/>
</dbReference>
<accession>A0A1X2I4Y9</accession>
<proteinExistence type="predicted"/>